<feature type="compositionally biased region" description="Basic and acidic residues" evidence="1">
    <location>
        <begin position="404"/>
        <end position="422"/>
    </location>
</feature>
<feature type="region of interest" description="Disordered" evidence="1">
    <location>
        <begin position="29"/>
        <end position="57"/>
    </location>
</feature>
<feature type="compositionally biased region" description="Basic and acidic residues" evidence="1">
    <location>
        <begin position="429"/>
        <end position="442"/>
    </location>
</feature>
<protein>
    <submittedName>
        <fullName evidence="2">Uncharacterized protein</fullName>
    </submittedName>
</protein>
<feature type="compositionally biased region" description="Polar residues" evidence="1">
    <location>
        <begin position="558"/>
        <end position="574"/>
    </location>
</feature>
<feature type="compositionally biased region" description="Low complexity" evidence="1">
    <location>
        <begin position="277"/>
        <end position="286"/>
    </location>
</feature>
<feature type="region of interest" description="Disordered" evidence="1">
    <location>
        <begin position="594"/>
        <end position="636"/>
    </location>
</feature>
<dbReference type="OrthoDB" id="1939715at2759"/>
<evidence type="ECO:0000313" key="2">
    <source>
        <dbReference type="EMBL" id="KHJ95157.1"/>
    </source>
</evidence>
<dbReference type="EMBL" id="KN550062">
    <property type="protein sequence ID" value="KHJ95157.1"/>
    <property type="molecule type" value="Genomic_DNA"/>
</dbReference>
<accession>A0A0B1TH95</accession>
<feature type="region of interest" description="Disordered" evidence="1">
    <location>
        <begin position="76"/>
        <end position="316"/>
    </location>
</feature>
<feature type="region of interest" description="Disordered" evidence="1">
    <location>
        <begin position="385"/>
        <end position="471"/>
    </location>
</feature>
<evidence type="ECO:0000256" key="1">
    <source>
        <dbReference type="SAM" id="MobiDB-lite"/>
    </source>
</evidence>
<feature type="compositionally biased region" description="Polar residues" evidence="1">
    <location>
        <begin position="443"/>
        <end position="461"/>
    </location>
</feature>
<proteinExistence type="predicted"/>
<sequence>MYCFFSNGSHFIGSFLTRFQLQIAEEPPAVSEGDLGPHGHETKPHYGAVGDKNSPVAKQKTRTDAWKSNAAKTAQKHVENCSSSEQVKTEDSCRASSPQIEVMDRTVNSRSRNRGYMQRGHARKGRGSHQMYKSDLEDSHMQRHFRGGDSGDASGTGHTLRSGGQMRGRHEYQQQRSRRKFDVHQKAHPHMKSIGEERTDRLRSPVVSEVRSSEGYDEEWETASESSARATREDRSSSVRNSNRQLSSSATPSTLSPLNSHQGGGRSVPFSSSPHVENASASANAERSYGSKNAQPASRTCQSPSGNYSNYKNNREPNLRNVSDALAGLDINNIASVVVIDDHLVETASIDASEEFEEVLNKRAKKQKALLLQAKLEAEEKRKIKEKERHIRAQGKRLIRHGSNRKDFKKGDAKKEQKHENENWTGSADKGKPKQQERKKLESNSTQSAVVVDNNGTSSVKNGAETHSEESIKTVWNSAHIAGQKESVEGAPSIIPSPIARPNPRSKSSASDTPPPFQDIVRRQIVELPVSLSSSQPLRGDKYDFTFDPRLHEEQMSNEKVLTSLSTGASSEAGSMTDDIRLKEKLYKVKGLWSGEEKDSESSLPSNVAKVKPQPQSGSEHLQNDGKAPMNVQNGCQTVPPKSPGIAPFPGLGGLMFSPFPVMFGDMSIGRGYTSVGSVLQPLIPPSNASSPPIGQPLYQQPPSLAATATMNQRPLQIRSNYVDQNAMFATNLPPSQNVSWNLGSMLDNACSAALSGTPSPQLAATHMSSSVQPPPNMILQHRGPAPGTIPQNHSQSLAHGYGVGVSNLAVAGGHVGPPPPHPPPNVAASTALVPPPPIPPPELMNIPPPIGSQRVAPVTIQYAGFPPNPSLSHAVHPSHNFAQPPPNVRFAHPPPPLPNQDSQWDNGIARPFMGSRPQLAAFSNYASSRSSSQMNTGLQGNRWGLNNSRSSLSTPSQ</sequence>
<dbReference type="Proteomes" id="UP000053660">
    <property type="component" value="Unassembled WGS sequence"/>
</dbReference>
<organism evidence="2 3">
    <name type="scientific">Oesophagostomum dentatum</name>
    <name type="common">Nodular worm</name>
    <dbReference type="NCBI Taxonomy" id="61180"/>
    <lineage>
        <taxon>Eukaryota</taxon>
        <taxon>Metazoa</taxon>
        <taxon>Ecdysozoa</taxon>
        <taxon>Nematoda</taxon>
        <taxon>Chromadorea</taxon>
        <taxon>Rhabditida</taxon>
        <taxon>Rhabditina</taxon>
        <taxon>Rhabditomorpha</taxon>
        <taxon>Strongyloidea</taxon>
        <taxon>Strongylidae</taxon>
        <taxon>Oesophagostomum</taxon>
    </lineage>
</organism>
<feature type="region of interest" description="Disordered" evidence="1">
    <location>
        <begin position="813"/>
        <end position="835"/>
    </location>
</feature>
<evidence type="ECO:0000313" key="3">
    <source>
        <dbReference type="Proteomes" id="UP000053660"/>
    </source>
</evidence>
<feature type="region of interest" description="Disordered" evidence="1">
    <location>
        <begin position="556"/>
        <end position="576"/>
    </location>
</feature>
<feature type="region of interest" description="Disordered" evidence="1">
    <location>
        <begin position="486"/>
        <end position="517"/>
    </location>
</feature>
<feature type="region of interest" description="Disordered" evidence="1">
    <location>
        <begin position="893"/>
        <end position="913"/>
    </location>
</feature>
<feature type="region of interest" description="Disordered" evidence="1">
    <location>
        <begin position="925"/>
        <end position="958"/>
    </location>
</feature>
<name>A0A0B1TH95_OESDE</name>
<feature type="compositionally biased region" description="Polar residues" evidence="1">
    <location>
        <begin position="290"/>
        <end position="312"/>
    </location>
</feature>
<reference evidence="2 3" key="1">
    <citation type="submission" date="2014-03" db="EMBL/GenBank/DDBJ databases">
        <title>Draft genome of the hookworm Oesophagostomum dentatum.</title>
        <authorList>
            <person name="Mitreva M."/>
        </authorList>
    </citation>
    <scope>NUCLEOTIDE SEQUENCE [LARGE SCALE GENOMIC DNA]</scope>
    <source>
        <strain evidence="2 3">OD-Hann</strain>
    </source>
</reference>
<feature type="compositionally biased region" description="Pro residues" evidence="1">
    <location>
        <begin position="817"/>
        <end position="826"/>
    </location>
</feature>
<dbReference type="AlphaFoldDB" id="A0A0B1TH95"/>
<feature type="compositionally biased region" description="Basic and acidic residues" evidence="1">
    <location>
        <begin position="35"/>
        <end position="44"/>
    </location>
</feature>
<feature type="compositionally biased region" description="Low complexity" evidence="1">
    <location>
        <begin position="246"/>
        <end position="260"/>
    </location>
</feature>
<feature type="compositionally biased region" description="Basic and acidic residues" evidence="1">
    <location>
        <begin position="193"/>
        <end position="203"/>
    </location>
</feature>
<feature type="compositionally biased region" description="Polar residues" evidence="1">
    <location>
        <begin position="934"/>
        <end position="958"/>
    </location>
</feature>
<feature type="compositionally biased region" description="Basic residues" evidence="1">
    <location>
        <begin position="392"/>
        <end position="403"/>
    </location>
</feature>
<feature type="compositionally biased region" description="Low complexity" evidence="1">
    <location>
        <begin position="491"/>
        <end position="506"/>
    </location>
</feature>
<gene>
    <name evidence="2" type="ORF">OESDEN_04905</name>
</gene>
<keyword evidence="3" id="KW-1185">Reference proteome</keyword>
<feature type="compositionally biased region" description="Basic and acidic residues" evidence="1">
    <location>
        <begin position="132"/>
        <end position="149"/>
    </location>
</feature>